<feature type="transmembrane region" description="Helical" evidence="5">
    <location>
        <begin position="127"/>
        <end position="149"/>
    </location>
</feature>
<dbReference type="InterPro" id="IPR051533">
    <property type="entry name" value="WaaL-like"/>
</dbReference>
<feature type="transmembrane region" description="Helical" evidence="5">
    <location>
        <begin position="418"/>
        <end position="436"/>
    </location>
</feature>
<evidence type="ECO:0000256" key="1">
    <source>
        <dbReference type="ARBA" id="ARBA00004141"/>
    </source>
</evidence>
<evidence type="ECO:0000256" key="4">
    <source>
        <dbReference type="ARBA" id="ARBA00023136"/>
    </source>
</evidence>
<feature type="transmembrane region" description="Helical" evidence="5">
    <location>
        <begin position="7"/>
        <end position="26"/>
    </location>
</feature>
<reference evidence="7 8" key="1">
    <citation type="submission" date="2023-02" db="EMBL/GenBank/DDBJ databases">
        <title>Genome sequence of Shewanella metallivivens ER-Te-42B-Light, sp. nov., enriched from sulfide tube worms (Riftia pachyptila) isolated from Explorer Ridge in the Pacific Ocean.</title>
        <authorList>
            <person name="Maltman C."/>
            <person name="Kuzyk S.B."/>
            <person name="Kyndt J.A."/>
            <person name="Yurkov V."/>
        </authorList>
    </citation>
    <scope>NUCLEOTIDE SEQUENCE [LARGE SCALE GENOMIC DNA]</scope>
    <source>
        <strain evidence="7 8">ER-Te-42B-Light</strain>
    </source>
</reference>
<evidence type="ECO:0000256" key="2">
    <source>
        <dbReference type="ARBA" id="ARBA00022692"/>
    </source>
</evidence>
<evidence type="ECO:0000256" key="5">
    <source>
        <dbReference type="SAM" id="Phobius"/>
    </source>
</evidence>
<gene>
    <name evidence="7" type="ORF">PQR79_00625</name>
</gene>
<dbReference type="GO" id="GO:0016874">
    <property type="term" value="F:ligase activity"/>
    <property type="evidence" value="ECO:0007669"/>
    <property type="project" value="UniProtKB-KW"/>
</dbReference>
<keyword evidence="4 5" id="KW-0472">Membrane</keyword>
<evidence type="ECO:0000313" key="8">
    <source>
        <dbReference type="Proteomes" id="UP001213691"/>
    </source>
</evidence>
<feature type="transmembrane region" description="Helical" evidence="5">
    <location>
        <begin position="352"/>
        <end position="377"/>
    </location>
</feature>
<feature type="transmembrane region" description="Helical" evidence="5">
    <location>
        <begin position="389"/>
        <end position="406"/>
    </location>
</feature>
<protein>
    <submittedName>
        <fullName evidence="7">O-antigen ligase family protein</fullName>
    </submittedName>
</protein>
<proteinExistence type="predicted"/>
<feature type="transmembrane region" description="Helical" evidence="5">
    <location>
        <begin position="67"/>
        <end position="90"/>
    </location>
</feature>
<dbReference type="RefSeq" id="WP_238105974.1">
    <property type="nucleotide sequence ID" value="NZ_JAQQPZ010000001.1"/>
</dbReference>
<dbReference type="Proteomes" id="UP001213691">
    <property type="component" value="Unassembled WGS sequence"/>
</dbReference>
<evidence type="ECO:0000313" key="7">
    <source>
        <dbReference type="EMBL" id="MDD8057645.1"/>
    </source>
</evidence>
<feature type="domain" description="O-antigen ligase-related" evidence="6">
    <location>
        <begin position="224"/>
        <end position="367"/>
    </location>
</feature>
<sequence>MKPSLSASNFFILALCFLIIWIPIPLASNRIWAWSMVEFYIIALTIVHLGFCLVRKQLLFTQPWQKYCLLPILFLSLFTLIQWSGLVSSINTVDVFQTKQQLIKTVCFGLFIWLLSVHCISARMLRWVCVAIIVSACIQAFYGSVLNLINLPTSPIFGFIDGDRAKGSFVYQNHFANFLALSISIAFGWLISELKTTRSGRFDFRTFMLGVFETLISSKIILRLAIVIMIIGLILSRSRMGNAGFFTALIVVSLLALLIYRNPPKMLKPLVISIFILDLIIVGSIFGVEKVKQRIEDTSFAAETRDDVVRDSIPIIEQHWLTGNGAGSFYTVFPQYQSVPYSSFYDHAHNEYIQFAVEYGVVVTAILGLWVLYALWLACRTMYLRNNKLYKGIAFGCAMAIVHMLIHCTVDFNLQSPANTLLFLTILTLCWLVRYLPSDNPKKSR</sequence>
<evidence type="ECO:0000259" key="6">
    <source>
        <dbReference type="Pfam" id="PF04932"/>
    </source>
</evidence>
<dbReference type="PANTHER" id="PTHR37422">
    <property type="entry name" value="TEICHURONIC ACID BIOSYNTHESIS PROTEIN TUAE"/>
    <property type="match status" value="1"/>
</dbReference>
<accession>A0ABT5TIU7</accession>
<feature type="transmembrane region" description="Helical" evidence="5">
    <location>
        <begin position="267"/>
        <end position="288"/>
    </location>
</feature>
<keyword evidence="3 5" id="KW-1133">Transmembrane helix</keyword>
<feature type="transmembrane region" description="Helical" evidence="5">
    <location>
        <begin position="102"/>
        <end position="120"/>
    </location>
</feature>
<feature type="transmembrane region" description="Helical" evidence="5">
    <location>
        <begin position="32"/>
        <end position="55"/>
    </location>
</feature>
<dbReference type="InterPro" id="IPR007016">
    <property type="entry name" value="O-antigen_ligase-rel_domated"/>
</dbReference>
<feature type="transmembrane region" description="Helical" evidence="5">
    <location>
        <begin position="241"/>
        <end position="260"/>
    </location>
</feature>
<keyword evidence="7" id="KW-0436">Ligase</keyword>
<keyword evidence="2 5" id="KW-0812">Transmembrane</keyword>
<dbReference type="EMBL" id="JAQQPZ010000001">
    <property type="protein sequence ID" value="MDD8057645.1"/>
    <property type="molecule type" value="Genomic_DNA"/>
</dbReference>
<dbReference type="Pfam" id="PF04932">
    <property type="entry name" value="Wzy_C"/>
    <property type="match status" value="1"/>
</dbReference>
<evidence type="ECO:0000256" key="3">
    <source>
        <dbReference type="ARBA" id="ARBA00022989"/>
    </source>
</evidence>
<comment type="caution">
    <text evidence="7">The sequence shown here is derived from an EMBL/GenBank/DDBJ whole genome shotgun (WGS) entry which is preliminary data.</text>
</comment>
<comment type="subcellular location">
    <subcellularLocation>
        <location evidence="1">Membrane</location>
        <topology evidence="1">Multi-pass membrane protein</topology>
    </subcellularLocation>
</comment>
<name>A0ABT5TIU7_9GAMM</name>
<dbReference type="PANTHER" id="PTHR37422:SF13">
    <property type="entry name" value="LIPOPOLYSACCHARIDE BIOSYNTHESIS PROTEIN PA4999-RELATED"/>
    <property type="match status" value="1"/>
</dbReference>
<feature type="transmembrane region" description="Helical" evidence="5">
    <location>
        <begin position="211"/>
        <end position="235"/>
    </location>
</feature>
<feature type="transmembrane region" description="Helical" evidence="5">
    <location>
        <begin position="169"/>
        <end position="191"/>
    </location>
</feature>
<keyword evidence="8" id="KW-1185">Reference proteome</keyword>
<organism evidence="7 8">
    <name type="scientific">Shewanella metallivivens</name>
    <dbReference type="NCBI Taxonomy" id="2872342"/>
    <lineage>
        <taxon>Bacteria</taxon>
        <taxon>Pseudomonadati</taxon>
        <taxon>Pseudomonadota</taxon>
        <taxon>Gammaproteobacteria</taxon>
        <taxon>Alteromonadales</taxon>
        <taxon>Shewanellaceae</taxon>
        <taxon>Shewanella</taxon>
    </lineage>
</organism>